<gene>
    <name evidence="3" type="ORF">Sradi_1616500</name>
</gene>
<organism evidence="3">
    <name type="scientific">Sesamum radiatum</name>
    <name type="common">Black benniseed</name>
    <dbReference type="NCBI Taxonomy" id="300843"/>
    <lineage>
        <taxon>Eukaryota</taxon>
        <taxon>Viridiplantae</taxon>
        <taxon>Streptophyta</taxon>
        <taxon>Embryophyta</taxon>
        <taxon>Tracheophyta</taxon>
        <taxon>Spermatophyta</taxon>
        <taxon>Magnoliopsida</taxon>
        <taxon>eudicotyledons</taxon>
        <taxon>Gunneridae</taxon>
        <taxon>Pentapetalae</taxon>
        <taxon>asterids</taxon>
        <taxon>lamiids</taxon>
        <taxon>Lamiales</taxon>
        <taxon>Pedaliaceae</taxon>
        <taxon>Sesamum</taxon>
    </lineage>
</organism>
<keyword evidence="2" id="KW-0472">Membrane</keyword>
<feature type="region of interest" description="Disordered" evidence="1">
    <location>
        <begin position="1"/>
        <end position="39"/>
    </location>
</feature>
<reference evidence="3" key="1">
    <citation type="submission" date="2020-06" db="EMBL/GenBank/DDBJ databases">
        <authorList>
            <person name="Li T."/>
            <person name="Hu X."/>
            <person name="Zhang T."/>
            <person name="Song X."/>
            <person name="Zhang H."/>
            <person name="Dai N."/>
            <person name="Sheng W."/>
            <person name="Hou X."/>
            <person name="Wei L."/>
        </authorList>
    </citation>
    <scope>NUCLEOTIDE SEQUENCE</scope>
    <source>
        <strain evidence="3">G02</strain>
        <tissue evidence="3">Leaf</tissue>
    </source>
</reference>
<evidence type="ECO:0000313" key="3">
    <source>
        <dbReference type="EMBL" id="KAL0414148.1"/>
    </source>
</evidence>
<name>A0AAW2UAG0_SESRA</name>
<evidence type="ECO:0000256" key="1">
    <source>
        <dbReference type="SAM" id="MobiDB-lite"/>
    </source>
</evidence>
<dbReference type="EMBL" id="JACGWJ010000006">
    <property type="protein sequence ID" value="KAL0414148.1"/>
    <property type="molecule type" value="Genomic_DNA"/>
</dbReference>
<feature type="compositionally biased region" description="Polar residues" evidence="1">
    <location>
        <begin position="22"/>
        <end position="36"/>
    </location>
</feature>
<proteinExistence type="predicted"/>
<accession>A0AAW2UAG0</accession>
<dbReference type="AlphaFoldDB" id="A0AAW2UAG0"/>
<reference evidence="3" key="2">
    <citation type="journal article" date="2024" name="Plant">
        <title>Genomic evolution and insights into agronomic trait innovations of Sesamum species.</title>
        <authorList>
            <person name="Miao H."/>
            <person name="Wang L."/>
            <person name="Qu L."/>
            <person name="Liu H."/>
            <person name="Sun Y."/>
            <person name="Le M."/>
            <person name="Wang Q."/>
            <person name="Wei S."/>
            <person name="Zheng Y."/>
            <person name="Lin W."/>
            <person name="Duan Y."/>
            <person name="Cao H."/>
            <person name="Xiong S."/>
            <person name="Wang X."/>
            <person name="Wei L."/>
            <person name="Li C."/>
            <person name="Ma Q."/>
            <person name="Ju M."/>
            <person name="Zhao R."/>
            <person name="Li G."/>
            <person name="Mu C."/>
            <person name="Tian Q."/>
            <person name="Mei H."/>
            <person name="Zhang T."/>
            <person name="Gao T."/>
            <person name="Zhang H."/>
        </authorList>
    </citation>
    <scope>NUCLEOTIDE SEQUENCE</scope>
    <source>
        <strain evidence="3">G02</strain>
    </source>
</reference>
<feature type="transmembrane region" description="Helical" evidence="2">
    <location>
        <begin position="53"/>
        <end position="69"/>
    </location>
</feature>
<keyword evidence="2" id="KW-0812">Transmembrane</keyword>
<keyword evidence="2" id="KW-1133">Transmembrane helix</keyword>
<evidence type="ECO:0008006" key="4">
    <source>
        <dbReference type="Google" id="ProtNLM"/>
    </source>
</evidence>
<protein>
    <recommendedName>
        <fullName evidence="4">Rhomboid-like protein</fullName>
    </recommendedName>
</protein>
<comment type="caution">
    <text evidence="3">The sequence shown here is derived from an EMBL/GenBank/DDBJ whole genome shotgun (WGS) entry which is preliminary data.</text>
</comment>
<evidence type="ECO:0000256" key="2">
    <source>
        <dbReference type="SAM" id="Phobius"/>
    </source>
</evidence>
<sequence>MSRMGENGGSLEPRMMEPELRNNGSSQSEEQPASGQKSVKCSVRKKKSLRARYAYGVIFLLTNIIAWLFRDYGERILPVLPCKFGFFSFHCRGQNLQYNVAFNLRCCFLFKSLRGRGARMLPYDGSSSCQFRMLCILTCINFTTEVVQN</sequence>